<evidence type="ECO:0000256" key="1">
    <source>
        <dbReference type="ARBA" id="ARBA00010641"/>
    </source>
</evidence>
<dbReference type="InterPro" id="IPR014284">
    <property type="entry name" value="RNA_pol_sigma-70_dom"/>
</dbReference>
<name>A0A327VW03_9BACT</name>
<keyword evidence="3" id="KW-0731">Sigma factor</keyword>
<dbReference type="SUPFAM" id="SSF88659">
    <property type="entry name" value="Sigma3 and sigma4 domains of RNA polymerase sigma factors"/>
    <property type="match status" value="1"/>
</dbReference>
<dbReference type="GO" id="GO:0006352">
    <property type="term" value="P:DNA-templated transcription initiation"/>
    <property type="evidence" value="ECO:0007669"/>
    <property type="project" value="InterPro"/>
</dbReference>
<sequence>MKQLPDTALLERMRVHDDKAAFDELYHRYWEQLYTAAYARLQQDADAKDCVQDVFIALWQKRKDLDIREQLSAYLHVALKYRVFNHFRNSSTYQKHLDVFADIPVSPLLKTDGPLLLNEMQRMIAATVAAMPQRMRDIYLLNRRDFRSIDDIASQLALSRQTVKNQLGLALSRIREQLSSFK</sequence>
<dbReference type="EMBL" id="QLMA01000005">
    <property type="protein sequence ID" value="RAJ80177.1"/>
    <property type="molecule type" value="Genomic_DNA"/>
</dbReference>
<dbReference type="InterPro" id="IPR013325">
    <property type="entry name" value="RNA_pol_sigma_r2"/>
</dbReference>
<comment type="similarity">
    <text evidence="1">Belongs to the sigma-70 factor family. ECF subfamily.</text>
</comment>
<dbReference type="Pfam" id="PF04542">
    <property type="entry name" value="Sigma70_r2"/>
    <property type="match status" value="1"/>
</dbReference>
<proteinExistence type="inferred from homology"/>
<dbReference type="GO" id="GO:0003677">
    <property type="term" value="F:DNA binding"/>
    <property type="evidence" value="ECO:0007669"/>
    <property type="project" value="InterPro"/>
</dbReference>
<keyword evidence="8" id="KW-1185">Reference proteome</keyword>
<dbReference type="PANTHER" id="PTHR43133">
    <property type="entry name" value="RNA POLYMERASE ECF-TYPE SIGMA FACTO"/>
    <property type="match status" value="1"/>
</dbReference>
<dbReference type="Gene3D" id="1.10.10.10">
    <property type="entry name" value="Winged helix-like DNA-binding domain superfamily/Winged helix DNA-binding domain"/>
    <property type="match status" value="1"/>
</dbReference>
<dbReference type="OrthoDB" id="665849at2"/>
<dbReference type="InterPro" id="IPR036388">
    <property type="entry name" value="WH-like_DNA-bd_sf"/>
</dbReference>
<evidence type="ECO:0000259" key="5">
    <source>
        <dbReference type="Pfam" id="PF04542"/>
    </source>
</evidence>
<reference evidence="7 8" key="1">
    <citation type="submission" date="2018-06" db="EMBL/GenBank/DDBJ databases">
        <title>Genomic Encyclopedia of Archaeal and Bacterial Type Strains, Phase II (KMG-II): from individual species to whole genera.</title>
        <authorList>
            <person name="Goeker M."/>
        </authorList>
    </citation>
    <scope>NUCLEOTIDE SEQUENCE [LARGE SCALE GENOMIC DNA]</scope>
    <source>
        <strain evidence="7 8">DSM 29821</strain>
    </source>
</reference>
<dbReference type="Gene3D" id="1.10.1740.10">
    <property type="match status" value="1"/>
</dbReference>
<dbReference type="NCBIfam" id="TIGR02937">
    <property type="entry name" value="sigma70-ECF"/>
    <property type="match status" value="1"/>
</dbReference>
<feature type="domain" description="RNA polymerase sigma-70 region 2" evidence="5">
    <location>
        <begin position="25"/>
        <end position="90"/>
    </location>
</feature>
<organism evidence="7 8">
    <name type="scientific">Chitinophaga dinghuensis</name>
    <dbReference type="NCBI Taxonomy" id="1539050"/>
    <lineage>
        <taxon>Bacteria</taxon>
        <taxon>Pseudomonadati</taxon>
        <taxon>Bacteroidota</taxon>
        <taxon>Chitinophagia</taxon>
        <taxon>Chitinophagales</taxon>
        <taxon>Chitinophagaceae</taxon>
        <taxon>Chitinophaga</taxon>
    </lineage>
</organism>
<dbReference type="SUPFAM" id="SSF88946">
    <property type="entry name" value="Sigma2 domain of RNA polymerase sigma factors"/>
    <property type="match status" value="1"/>
</dbReference>
<protein>
    <submittedName>
        <fullName evidence="7">RNA polymerase sigma-70 factor (ECF subfamily)</fullName>
    </submittedName>
</protein>
<dbReference type="Pfam" id="PF08281">
    <property type="entry name" value="Sigma70_r4_2"/>
    <property type="match status" value="1"/>
</dbReference>
<dbReference type="GO" id="GO:0016987">
    <property type="term" value="F:sigma factor activity"/>
    <property type="evidence" value="ECO:0007669"/>
    <property type="project" value="UniProtKB-KW"/>
</dbReference>
<gene>
    <name evidence="7" type="ORF">CLV59_105285</name>
</gene>
<accession>A0A327VW03</accession>
<evidence type="ECO:0000313" key="7">
    <source>
        <dbReference type="EMBL" id="RAJ80177.1"/>
    </source>
</evidence>
<evidence type="ECO:0000259" key="6">
    <source>
        <dbReference type="Pfam" id="PF08281"/>
    </source>
</evidence>
<dbReference type="AlphaFoldDB" id="A0A327VW03"/>
<dbReference type="InterPro" id="IPR013324">
    <property type="entry name" value="RNA_pol_sigma_r3/r4-like"/>
</dbReference>
<feature type="domain" description="RNA polymerase sigma factor 70 region 4 type 2" evidence="6">
    <location>
        <begin position="122"/>
        <end position="173"/>
    </location>
</feature>
<comment type="caution">
    <text evidence="7">The sequence shown here is derived from an EMBL/GenBank/DDBJ whole genome shotgun (WGS) entry which is preliminary data.</text>
</comment>
<evidence type="ECO:0000256" key="2">
    <source>
        <dbReference type="ARBA" id="ARBA00023015"/>
    </source>
</evidence>
<dbReference type="InterPro" id="IPR039425">
    <property type="entry name" value="RNA_pol_sigma-70-like"/>
</dbReference>
<dbReference type="PANTHER" id="PTHR43133:SF46">
    <property type="entry name" value="RNA POLYMERASE SIGMA-70 FACTOR ECF SUBFAMILY"/>
    <property type="match status" value="1"/>
</dbReference>
<keyword evidence="2" id="KW-0805">Transcription regulation</keyword>
<dbReference type="InterPro" id="IPR007627">
    <property type="entry name" value="RNA_pol_sigma70_r2"/>
</dbReference>
<dbReference type="Proteomes" id="UP000249819">
    <property type="component" value="Unassembled WGS sequence"/>
</dbReference>
<evidence type="ECO:0000313" key="8">
    <source>
        <dbReference type="Proteomes" id="UP000249819"/>
    </source>
</evidence>
<evidence type="ECO:0000256" key="3">
    <source>
        <dbReference type="ARBA" id="ARBA00023082"/>
    </source>
</evidence>
<keyword evidence="4" id="KW-0804">Transcription</keyword>
<dbReference type="InterPro" id="IPR013249">
    <property type="entry name" value="RNA_pol_sigma70_r4_t2"/>
</dbReference>
<evidence type="ECO:0000256" key="4">
    <source>
        <dbReference type="ARBA" id="ARBA00023163"/>
    </source>
</evidence>
<dbReference type="RefSeq" id="WP_111593187.1">
    <property type="nucleotide sequence ID" value="NZ_QLMA01000005.1"/>
</dbReference>